<dbReference type="Proteomes" id="UP000694232">
    <property type="component" value="Chromosome 1"/>
</dbReference>
<dbReference type="RefSeq" id="WP_136483601.1">
    <property type="nucleotide sequence ID" value="NZ_CP076643.1"/>
</dbReference>
<dbReference type="PANTHER" id="PTHR30537:SF32">
    <property type="entry name" value="HTH-TYPE TRANSCRIPTIONAL REGULATOR DSDC"/>
    <property type="match status" value="1"/>
</dbReference>
<feature type="domain" description="HTH lysR-type" evidence="5">
    <location>
        <begin position="1"/>
        <end position="49"/>
    </location>
</feature>
<evidence type="ECO:0000256" key="4">
    <source>
        <dbReference type="ARBA" id="ARBA00023163"/>
    </source>
</evidence>
<accession>A0A975UCF5</accession>
<dbReference type="InterPro" id="IPR036388">
    <property type="entry name" value="WH-like_DNA-bd_sf"/>
</dbReference>
<dbReference type="GO" id="GO:0043565">
    <property type="term" value="F:sequence-specific DNA binding"/>
    <property type="evidence" value="ECO:0007669"/>
    <property type="project" value="TreeGrafter"/>
</dbReference>
<sequence length="282" mass="31559">MQVAQYPSFSSAAKDLHLTTGAISQQLLQLEEQLGFSLFERHSRGVRLTEAGQTLLTVVQRSFQEIDSAVQSLSQGDNRKEIRLKLTPSLAFKWLVPRLDDFYRHNPDIQIQMFAEGALVDSDRRDFDLAIDYGPLPYPKANAELLMAESLLPVMSPAYLAGHPDLGLTSGWKEVVLLHDAMPWAKAPRDFEWLYWASEMGLELATQRGHFFNRTDMAMSAAEAGVGIAMARMALITTELESGKLVTPFEPIAANAGYFLITHTANETTRVFRDWLKQQIGA</sequence>
<dbReference type="Gene3D" id="1.10.10.10">
    <property type="entry name" value="Winged helix-like DNA-binding domain superfamily/Winged helix DNA-binding domain"/>
    <property type="match status" value="1"/>
</dbReference>
<evidence type="ECO:0000313" key="6">
    <source>
        <dbReference type="EMBL" id="QXO19348.1"/>
    </source>
</evidence>
<dbReference type="InterPro" id="IPR005119">
    <property type="entry name" value="LysR_subst-bd"/>
</dbReference>
<dbReference type="InterPro" id="IPR036390">
    <property type="entry name" value="WH_DNA-bd_sf"/>
</dbReference>
<dbReference type="Gene3D" id="3.40.190.10">
    <property type="entry name" value="Periplasmic binding protein-like II"/>
    <property type="match status" value="2"/>
</dbReference>
<dbReference type="GO" id="GO:0003700">
    <property type="term" value="F:DNA-binding transcription factor activity"/>
    <property type="evidence" value="ECO:0007669"/>
    <property type="project" value="InterPro"/>
</dbReference>
<protein>
    <submittedName>
        <fullName evidence="6">LysR family transcriptional regulator</fullName>
    </submittedName>
</protein>
<dbReference type="SUPFAM" id="SSF46785">
    <property type="entry name" value="Winged helix' DNA-binding domain"/>
    <property type="match status" value="1"/>
</dbReference>
<keyword evidence="3" id="KW-0238">DNA-binding</keyword>
<dbReference type="Pfam" id="PF03466">
    <property type="entry name" value="LysR_substrate"/>
    <property type="match status" value="1"/>
</dbReference>
<proteinExistence type="inferred from homology"/>
<dbReference type="PRINTS" id="PR00039">
    <property type="entry name" value="HTHLYSR"/>
</dbReference>
<dbReference type="AlphaFoldDB" id="A0A975UCF5"/>
<dbReference type="EMBL" id="CP076643">
    <property type="protein sequence ID" value="QXO19348.1"/>
    <property type="molecule type" value="Genomic_DNA"/>
</dbReference>
<keyword evidence="7" id="KW-1185">Reference proteome</keyword>
<dbReference type="PROSITE" id="PS50931">
    <property type="entry name" value="HTH_LYSR"/>
    <property type="match status" value="1"/>
</dbReference>
<dbReference type="KEGG" id="vos:KNV97_14905"/>
<evidence type="ECO:0000256" key="3">
    <source>
        <dbReference type="ARBA" id="ARBA00023125"/>
    </source>
</evidence>
<evidence type="ECO:0000259" key="5">
    <source>
        <dbReference type="PROSITE" id="PS50931"/>
    </source>
</evidence>
<dbReference type="InterPro" id="IPR058163">
    <property type="entry name" value="LysR-type_TF_proteobact-type"/>
</dbReference>
<name>A0A975UCF5_9VIBR</name>
<dbReference type="InterPro" id="IPR000847">
    <property type="entry name" value="LysR_HTH_N"/>
</dbReference>
<evidence type="ECO:0000256" key="1">
    <source>
        <dbReference type="ARBA" id="ARBA00009437"/>
    </source>
</evidence>
<evidence type="ECO:0000256" key="2">
    <source>
        <dbReference type="ARBA" id="ARBA00023015"/>
    </source>
</evidence>
<dbReference type="Pfam" id="PF00126">
    <property type="entry name" value="HTH_1"/>
    <property type="match status" value="1"/>
</dbReference>
<dbReference type="PANTHER" id="PTHR30537">
    <property type="entry name" value="HTH-TYPE TRANSCRIPTIONAL REGULATOR"/>
    <property type="match status" value="1"/>
</dbReference>
<reference evidence="6" key="1">
    <citation type="submission" date="2021-06" db="EMBL/GenBank/DDBJ databases">
        <title>Vibrio nov. sp., novel gut bacterium isolated from Yellow Sea oyster.</title>
        <authorList>
            <person name="Muhammad N."/>
            <person name="Nguyen T.H."/>
            <person name="Lee Y.-J."/>
            <person name="Ko J."/>
            <person name="Kim S.-G."/>
        </authorList>
    </citation>
    <scope>NUCLEOTIDE SEQUENCE</scope>
    <source>
        <strain evidence="6">OG9-811</strain>
    </source>
</reference>
<dbReference type="SUPFAM" id="SSF53850">
    <property type="entry name" value="Periplasmic binding protein-like II"/>
    <property type="match status" value="1"/>
</dbReference>
<dbReference type="GO" id="GO:0006351">
    <property type="term" value="P:DNA-templated transcription"/>
    <property type="evidence" value="ECO:0007669"/>
    <property type="project" value="TreeGrafter"/>
</dbReference>
<keyword evidence="2" id="KW-0805">Transcription regulation</keyword>
<comment type="similarity">
    <text evidence="1">Belongs to the LysR transcriptional regulatory family.</text>
</comment>
<evidence type="ECO:0000313" key="7">
    <source>
        <dbReference type="Proteomes" id="UP000694232"/>
    </source>
</evidence>
<gene>
    <name evidence="6" type="ORF">KNV97_14905</name>
</gene>
<keyword evidence="4" id="KW-0804">Transcription</keyword>
<dbReference type="FunFam" id="1.10.10.10:FF:000001">
    <property type="entry name" value="LysR family transcriptional regulator"/>
    <property type="match status" value="1"/>
</dbReference>
<organism evidence="6 7">
    <name type="scientific">Vibrio ostreae</name>
    <dbReference type="NCBI Taxonomy" id="2841925"/>
    <lineage>
        <taxon>Bacteria</taxon>
        <taxon>Pseudomonadati</taxon>
        <taxon>Pseudomonadota</taxon>
        <taxon>Gammaproteobacteria</taxon>
        <taxon>Vibrionales</taxon>
        <taxon>Vibrionaceae</taxon>
        <taxon>Vibrio</taxon>
    </lineage>
</organism>
<dbReference type="CDD" id="cd08432">
    <property type="entry name" value="PBP2_GcdR_TrpI_HvrB_AmpR_like"/>
    <property type="match status" value="1"/>
</dbReference>